<accession>A0AAN8KXX0</accession>
<keyword evidence="2" id="KW-1185">Reference proteome</keyword>
<evidence type="ECO:0000313" key="2">
    <source>
        <dbReference type="Proteomes" id="UP001356427"/>
    </source>
</evidence>
<dbReference type="AlphaFoldDB" id="A0AAN8KXX0"/>
<protein>
    <submittedName>
        <fullName evidence="1">Uncharacterized protein</fullName>
    </submittedName>
</protein>
<dbReference type="EMBL" id="JAGTTL010000031">
    <property type="protein sequence ID" value="KAK6297299.1"/>
    <property type="molecule type" value="Genomic_DNA"/>
</dbReference>
<organism evidence="1 2">
    <name type="scientific">Coregonus suidteri</name>
    <dbReference type="NCBI Taxonomy" id="861788"/>
    <lineage>
        <taxon>Eukaryota</taxon>
        <taxon>Metazoa</taxon>
        <taxon>Chordata</taxon>
        <taxon>Craniata</taxon>
        <taxon>Vertebrata</taxon>
        <taxon>Euteleostomi</taxon>
        <taxon>Actinopterygii</taxon>
        <taxon>Neopterygii</taxon>
        <taxon>Teleostei</taxon>
        <taxon>Protacanthopterygii</taxon>
        <taxon>Salmoniformes</taxon>
        <taxon>Salmonidae</taxon>
        <taxon>Coregoninae</taxon>
        <taxon>Coregonus</taxon>
    </lineage>
</organism>
<name>A0AAN8KXX0_9TELE</name>
<gene>
    <name evidence="1" type="ORF">J4Q44_G00318820</name>
</gene>
<sequence length="56" mass="6408">MQQCAKNGVEKKIPTRSQTPWWENAKMKQMKTESELSISIVTCEKGKKNTIPILSK</sequence>
<reference evidence="1 2" key="1">
    <citation type="submission" date="2021-04" db="EMBL/GenBank/DDBJ databases">
        <authorList>
            <person name="De Guttry C."/>
            <person name="Zahm M."/>
            <person name="Klopp C."/>
            <person name="Cabau C."/>
            <person name="Louis A."/>
            <person name="Berthelot C."/>
            <person name="Parey E."/>
            <person name="Roest Crollius H."/>
            <person name="Montfort J."/>
            <person name="Robinson-Rechavi M."/>
            <person name="Bucao C."/>
            <person name="Bouchez O."/>
            <person name="Gislard M."/>
            <person name="Lluch J."/>
            <person name="Milhes M."/>
            <person name="Lampietro C."/>
            <person name="Lopez Roques C."/>
            <person name="Donnadieu C."/>
            <person name="Braasch I."/>
            <person name="Desvignes T."/>
            <person name="Postlethwait J."/>
            <person name="Bobe J."/>
            <person name="Wedekind C."/>
            <person name="Guiguen Y."/>
        </authorList>
    </citation>
    <scope>NUCLEOTIDE SEQUENCE [LARGE SCALE GENOMIC DNA]</scope>
    <source>
        <strain evidence="1">Cs_M1</strain>
        <tissue evidence="1">Blood</tissue>
    </source>
</reference>
<comment type="caution">
    <text evidence="1">The sequence shown here is derived from an EMBL/GenBank/DDBJ whole genome shotgun (WGS) entry which is preliminary data.</text>
</comment>
<dbReference type="Proteomes" id="UP001356427">
    <property type="component" value="Unassembled WGS sequence"/>
</dbReference>
<evidence type="ECO:0000313" key="1">
    <source>
        <dbReference type="EMBL" id="KAK6297299.1"/>
    </source>
</evidence>
<proteinExistence type="predicted"/>